<dbReference type="Proteomes" id="UP000789920">
    <property type="component" value="Unassembled WGS sequence"/>
</dbReference>
<name>A0ACA9R2P7_9GLOM</name>
<accession>A0ACA9R2P7</accession>
<comment type="caution">
    <text evidence="1">The sequence shown here is derived from an EMBL/GenBank/DDBJ whole genome shotgun (WGS) entry which is preliminary data.</text>
</comment>
<reference evidence="1" key="1">
    <citation type="submission" date="2021-06" db="EMBL/GenBank/DDBJ databases">
        <authorList>
            <person name="Kallberg Y."/>
            <person name="Tangrot J."/>
            <person name="Rosling A."/>
        </authorList>
    </citation>
    <scope>NUCLEOTIDE SEQUENCE</scope>
    <source>
        <strain evidence="1">MA461A</strain>
    </source>
</reference>
<feature type="non-terminal residue" evidence="1">
    <location>
        <position position="1"/>
    </location>
</feature>
<gene>
    <name evidence="1" type="ORF">RPERSI_LOCUS16754</name>
</gene>
<dbReference type="EMBL" id="CAJVQC010041860">
    <property type="protein sequence ID" value="CAG8773969.1"/>
    <property type="molecule type" value="Genomic_DNA"/>
</dbReference>
<organism evidence="1 2">
    <name type="scientific">Racocetra persica</name>
    <dbReference type="NCBI Taxonomy" id="160502"/>
    <lineage>
        <taxon>Eukaryota</taxon>
        <taxon>Fungi</taxon>
        <taxon>Fungi incertae sedis</taxon>
        <taxon>Mucoromycota</taxon>
        <taxon>Glomeromycotina</taxon>
        <taxon>Glomeromycetes</taxon>
        <taxon>Diversisporales</taxon>
        <taxon>Gigasporaceae</taxon>
        <taxon>Racocetra</taxon>
    </lineage>
</organism>
<evidence type="ECO:0000313" key="1">
    <source>
        <dbReference type="EMBL" id="CAG8773969.1"/>
    </source>
</evidence>
<proteinExistence type="predicted"/>
<sequence>FLDLGVILLVITGVEAMFVDLGHFSRKAIQISFPYFVYIPLILVYLGKGASLILYPNVIENTFWLSIPDN</sequence>
<keyword evidence="2" id="KW-1185">Reference proteome</keyword>
<feature type="non-terminal residue" evidence="1">
    <location>
        <position position="70"/>
    </location>
</feature>
<evidence type="ECO:0000313" key="2">
    <source>
        <dbReference type="Proteomes" id="UP000789920"/>
    </source>
</evidence>
<protein>
    <submittedName>
        <fullName evidence="1">4689_t:CDS:1</fullName>
    </submittedName>
</protein>